<sequence length="286" mass="33017">MQDPLTGKNVMKISKIINNNVVSTFDEDGREVVVMGRGVGFKAKEGMAVNEAKVEKIFRLDSQTSMDQFKELVVNLPIEHVQISAEIISYAKSVLNRPINPNVYITLTDHINFALERFKQKMMFSNPLIHEVKSFYHAEYLIGEYAIAMIRRDLGVMLPVDEAASIALHIVNAEYDAPMRDTIDITNLIQQVSEVVIEYFNIQIDEDSLSYERFITHLRFLAQRIFTGEHMESDNPEFQEMIAKMYPEEHVCSQKVQVLIDQKYGHKMTEEEAAYLALHIKRIRTR</sequence>
<evidence type="ECO:0000256" key="2">
    <source>
        <dbReference type="ARBA" id="ARBA00022884"/>
    </source>
</evidence>
<dbReference type="Pfam" id="PF00874">
    <property type="entry name" value="PRD"/>
    <property type="match status" value="2"/>
</dbReference>
<dbReference type="InterPro" id="IPR004341">
    <property type="entry name" value="CAT_RNA-bd_dom"/>
</dbReference>
<keyword evidence="2" id="KW-0694">RNA-binding</keyword>
<reference evidence="9" key="1">
    <citation type="submission" date="2016-10" db="EMBL/GenBank/DDBJ databases">
        <authorList>
            <person name="Varghese N."/>
            <person name="Submissions S."/>
        </authorList>
    </citation>
    <scope>NUCLEOTIDE SEQUENCE [LARGE SCALE GENOMIC DNA]</scope>
    <source>
        <strain evidence="9">NLAE-zl-G277</strain>
    </source>
</reference>
<dbReference type="SUPFAM" id="SSF50151">
    <property type="entry name" value="SacY-like RNA-binding domain"/>
    <property type="match status" value="1"/>
</dbReference>
<dbReference type="Gene3D" id="2.30.24.10">
    <property type="entry name" value="CAT RNA-binding domain"/>
    <property type="match status" value="1"/>
</dbReference>
<evidence type="ECO:0000256" key="4">
    <source>
        <dbReference type="ARBA" id="ARBA00023159"/>
    </source>
</evidence>
<protein>
    <submittedName>
        <fullName evidence="8">Transcriptional antiterminator, BglG family</fullName>
    </submittedName>
</protein>
<dbReference type="InterPro" id="IPR001550">
    <property type="entry name" value="Transcrpt_antitermin_CS"/>
</dbReference>
<dbReference type="InterPro" id="IPR036634">
    <property type="entry name" value="PRD_sf"/>
</dbReference>
<evidence type="ECO:0000256" key="5">
    <source>
        <dbReference type="ARBA" id="ARBA00023163"/>
    </source>
</evidence>
<dbReference type="GO" id="GO:0045893">
    <property type="term" value="P:positive regulation of DNA-templated transcription"/>
    <property type="evidence" value="ECO:0007669"/>
    <property type="project" value="InterPro"/>
</dbReference>
<proteinExistence type="inferred from homology"/>
<keyword evidence="1" id="KW-0677">Repeat</keyword>
<evidence type="ECO:0000313" key="9">
    <source>
        <dbReference type="Proteomes" id="UP000198508"/>
    </source>
</evidence>
<evidence type="ECO:0000256" key="6">
    <source>
        <dbReference type="ARBA" id="ARBA00038510"/>
    </source>
</evidence>
<feature type="domain" description="PRD" evidence="7">
    <location>
        <begin position="180"/>
        <end position="286"/>
    </location>
</feature>
<feature type="domain" description="PRD" evidence="7">
    <location>
        <begin position="75"/>
        <end position="179"/>
    </location>
</feature>
<dbReference type="GO" id="GO:0003723">
    <property type="term" value="F:RNA binding"/>
    <property type="evidence" value="ECO:0007669"/>
    <property type="project" value="UniProtKB-KW"/>
</dbReference>
<dbReference type="EMBL" id="FOIM01000003">
    <property type="protein sequence ID" value="SET22674.1"/>
    <property type="molecule type" value="Genomic_DNA"/>
</dbReference>
<comment type="similarity">
    <text evidence="6">Belongs to the transcriptional antiterminator BglG family.</text>
</comment>
<evidence type="ECO:0000313" key="8">
    <source>
        <dbReference type="EMBL" id="SET22674.1"/>
    </source>
</evidence>
<dbReference type="AlphaFoldDB" id="A0A1I0CTR0"/>
<keyword evidence="3" id="KW-0805">Transcription regulation</keyword>
<dbReference type="Gene3D" id="1.10.1790.10">
    <property type="entry name" value="PRD domain"/>
    <property type="match status" value="2"/>
</dbReference>
<dbReference type="PANTHER" id="PTHR30185">
    <property type="entry name" value="CRYPTIC BETA-GLUCOSIDE BGL OPERON ANTITERMINATOR"/>
    <property type="match status" value="1"/>
</dbReference>
<dbReference type="SMART" id="SM01061">
    <property type="entry name" value="CAT_RBD"/>
    <property type="match status" value="1"/>
</dbReference>
<evidence type="ECO:0000256" key="3">
    <source>
        <dbReference type="ARBA" id="ARBA00023015"/>
    </source>
</evidence>
<accession>A0A1I0CTR0</accession>
<dbReference type="SUPFAM" id="SSF63520">
    <property type="entry name" value="PTS-regulatory domain, PRD"/>
    <property type="match status" value="2"/>
</dbReference>
<keyword evidence="5" id="KW-0804">Transcription</keyword>
<dbReference type="STRING" id="460384.SAMN05216313_103144"/>
<organism evidence="8 9">
    <name type="scientific">Enterocloster lavalensis</name>
    <dbReference type="NCBI Taxonomy" id="460384"/>
    <lineage>
        <taxon>Bacteria</taxon>
        <taxon>Bacillati</taxon>
        <taxon>Bacillota</taxon>
        <taxon>Clostridia</taxon>
        <taxon>Lachnospirales</taxon>
        <taxon>Lachnospiraceae</taxon>
        <taxon>Enterocloster</taxon>
    </lineage>
</organism>
<keyword evidence="4" id="KW-0010">Activator</keyword>
<dbReference type="Proteomes" id="UP000198508">
    <property type="component" value="Unassembled WGS sequence"/>
</dbReference>
<dbReference type="PROSITE" id="PS00654">
    <property type="entry name" value="PRD_1"/>
    <property type="match status" value="1"/>
</dbReference>
<dbReference type="Pfam" id="PF03123">
    <property type="entry name" value="CAT_RBD"/>
    <property type="match status" value="1"/>
</dbReference>
<name>A0A1I0CTR0_9FIRM</name>
<dbReference type="InterPro" id="IPR011608">
    <property type="entry name" value="PRD"/>
</dbReference>
<keyword evidence="9" id="KW-1185">Reference proteome</keyword>
<dbReference type="InterPro" id="IPR036650">
    <property type="entry name" value="CAT_RNA-bd_dom_sf"/>
</dbReference>
<evidence type="ECO:0000256" key="1">
    <source>
        <dbReference type="ARBA" id="ARBA00022737"/>
    </source>
</evidence>
<dbReference type="PANTHER" id="PTHR30185:SF15">
    <property type="entry name" value="CRYPTIC BETA-GLUCOSIDE BGL OPERON ANTITERMINATOR"/>
    <property type="match status" value="1"/>
</dbReference>
<dbReference type="InterPro" id="IPR050661">
    <property type="entry name" value="BglG_antiterminators"/>
</dbReference>
<dbReference type="PROSITE" id="PS51372">
    <property type="entry name" value="PRD_2"/>
    <property type="match status" value="2"/>
</dbReference>
<gene>
    <name evidence="8" type="ORF">SAMN05216313_103144</name>
</gene>
<evidence type="ECO:0000259" key="7">
    <source>
        <dbReference type="PROSITE" id="PS51372"/>
    </source>
</evidence>
<dbReference type="NCBIfam" id="NF046042">
    <property type="entry name" value="LicT"/>
    <property type="match status" value="1"/>
</dbReference>